<reference evidence="7 8" key="1">
    <citation type="submission" date="2018-09" db="EMBL/GenBank/DDBJ databases">
        <title>Discovery and Ecogenomic Context for Candidatus Cryosericales, a Global Caldiserica Order Active in Thawing Permafrost.</title>
        <authorList>
            <person name="Martinez M.A."/>
            <person name="Woodcroft B.J."/>
            <person name="Ignacio Espinoza J.C."/>
            <person name="Zayed A."/>
            <person name="Singleton C.M."/>
            <person name="Boyd J."/>
            <person name="Li Y.-F."/>
            <person name="Purvine S."/>
            <person name="Maughan H."/>
            <person name="Hodgkins S.B."/>
            <person name="Anderson D."/>
            <person name="Sederholm M."/>
            <person name="Temperton B."/>
            <person name="Saleska S.R."/>
            <person name="Tyson G.W."/>
            <person name="Rich V.I."/>
        </authorList>
    </citation>
    <scope>NUCLEOTIDE SEQUENCE [LARGE SCALE GENOMIC DNA]</scope>
    <source>
        <strain evidence="6 7">SMC2</strain>
        <strain evidence="5 8">SMC3</strain>
    </source>
</reference>
<name>A0A398DDF5_9BACT</name>
<dbReference type="AlphaFoldDB" id="A0A398DDF5"/>
<evidence type="ECO:0000256" key="1">
    <source>
        <dbReference type="ARBA" id="ARBA00008023"/>
    </source>
</evidence>
<evidence type="ECO:0000313" key="8">
    <source>
        <dbReference type="Proteomes" id="UP000266042"/>
    </source>
</evidence>
<dbReference type="InterPro" id="IPR002637">
    <property type="entry name" value="RdgB/HAM1"/>
</dbReference>
<dbReference type="PANTHER" id="PTHR11067:SF9">
    <property type="entry name" value="INOSINE TRIPHOSPHATE PYROPHOSPHATASE"/>
    <property type="match status" value="1"/>
</dbReference>
<dbReference type="GO" id="GO:0009143">
    <property type="term" value="P:nucleoside triphosphate catabolic process"/>
    <property type="evidence" value="ECO:0007669"/>
    <property type="project" value="InterPro"/>
</dbReference>
<dbReference type="Gene3D" id="3.90.950.10">
    <property type="match status" value="1"/>
</dbReference>
<gene>
    <name evidence="6" type="ORF">SMC2_03645</name>
    <name evidence="5" type="ORF">SMC3_03900</name>
</gene>
<feature type="region of interest" description="Disordered" evidence="4">
    <location>
        <begin position="1"/>
        <end position="34"/>
    </location>
</feature>
<dbReference type="Proteomes" id="UP000266042">
    <property type="component" value="Unassembled WGS sequence"/>
</dbReference>
<keyword evidence="7" id="KW-1185">Reference proteome</keyword>
<protein>
    <submittedName>
        <fullName evidence="5">Uncharacterized protein</fullName>
    </submittedName>
</protein>
<sequence length="282" mass="31036">MHPLPLPQQPHGRYPWTGRQDCRPKQGTGIRGRAGAREVSVDHRGWTAGQVLHNRRPWRLSRQGSPLPWRLCQCCRGCGRLRLRLVTGNAHKLQEFGSILRGLDCRLPLEELDVGSVVECGTTYYQNAYRKARSGLLSVLTAGSDDCIVFADDSGLELPLFGNMPGVHSARFRYAGLSERTALAAFLSEHCVSSTPARFVCWIVAFLPRSRRCLACSGAVAGTVTPESRGSQGFGYDPLFTPNGYSLTFGEMDAGLKDHISHRAQAVEALWCSLQGTMPLRP</sequence>
<dbReference type="SUPFAM" id="SSF52972">
    <property type="entry name" value="ITPase-like"/>
    <property type="match status" value="1"/>
</dbReference>
<evidence type="ECO:0000256" key="4">
    <source>
        <dbReference type="SAM" id="MobiDB-lite"/>
    </source>
</evidence>
<evidence type="ECO:0000313" key="7">
    <source>
        <dbReference type="Proteomes" id="UP000265724"/>
    </source>
</evidence>
<dbReference type="GO" id="GO:0009117">
    <property type="term" value="P:nucleotide metabolic process"/>
    <property type="evidence" value="ECO:0007669"/>
    <property type="project" value="UniProtKB-KW"/>
</dbReference>
<keyword evidence="2" id="KW-0378">Hydrolase</keyword>
<dbReference type="GO" id="GO:0005829">
    <property type="term" value="C:cytosol"/>
    <property type="evidence" value="ECO:0007669"/>
    <property type="project" value="TreeGrafter"/>
</dbReference>
<evidence type="ECO:0000313" key="6">
    <source>
        <dbReference type="EMBL" id="RIE14186.1"/>
    </source>
</evidence>
<evidence type="ECO:0000256" key="2">
    <source>
        <dbReference type="ARBA" id="ARBA00022801"/>
    </source>
</evidence>
<evidence type="ECO:0000256" key="3">
    <source>
        <dbReference type="ARBA" id="ARBA00023080"/>
    </source>
</evidence>
<dbReference type="GO" id="GO:0047429">
    <property type="term" value="F:nucleoside triphosphate diphosphatase activity"/>
    <property type="evidence" value="ECO:0007669"/>
    <property type="project" value="InterPro"/>
</dbReference>
<keyword evidence="3" id="KW-0546">Nucleotide metabolism</keyword>
<dbReference type="EMBL" id="QXIW01000022">
    <property type="protein sequence ID" value="RIE13502.1"/>
    <property type="molecule type" value="Genomic_DNA"/>
</dbReference>
<dbReference type="PANTHER" id="PTHR11067">
    <property type="entry name" value="INOSINE TRIPHOSPHATE PYROPHOSPHATASE/HAM1 PROTEIN"/>
    <property type="match status" value="1"/>
</dbReference>
<comment type="caution">
    <text evidence="5">The sequence shown here is derived from an EMBL/GenBank/DDBJ whole genome shotgun (WGS) entry which is preliminary data.</text>
</comment>
<comment type="similarity">
    <text evidence="1">Belongs to the HAM1 NTPase family.</text>
</comment>
<dbReference type="InterPro" id="IPR029001">
    <property type="entry name" value="ITPase-like_fam"/>
</dbReference>
<dbReference type="EMBL" id="QXIX01000031">
    <property type="protein sequence ID" value="RIE14186.1"/>
    <property type="molecule type" value="Genomic_DNA"/>
</dbReference>
<dbReference type="CDD" id="cd00515">
    <property type="entry name" value="HAM1"/>
    <property type="match status" value="1"/>
</dbReference>
<dbReference type="Proteomes" id="UP000265724">
    <property type="component" value="Unassembled WGS sequence"/>
</dbReference>
<organism evidence="5 8">
    <name type="scientific">Candidatus Cryosericum hinesii</name>
    <dbReference type="NCBI Taxonomy" id="2290915"/>
    <lineage>
        <taxon>Bacteria</taxon>
        <taxon>Pseudomonadati</taxon>
        <taxon>Caldisericota/Cryosericota group</taxon>
        <taxon>Candidatus Cryosericota</taxon>
        <taxon>Candidatus Cryosericia</taxon>
        <taxon>Candidatus Cryosericales</taxon>
        <taxon>Candidatus Cryosericaceae</taxon>
        <taxon>Candidatus Cryosericum</taxon>
    </lineage>
</organism>
<accession>A0A398DDF5</accession>
<proteinExistence type="inferred from homology"/>
<dbReference type="Pfam" id="PF01725">
    <property type="entry name" value="Ham1p_like"/>
    <property type="match status" value="1"/>
</dbReference>
<evidence type="ECO:0000313" key="5">
    <source>
        <dbReference type="EMBL" id="RIE13502.1"/>
    </source>
</evidence>